<evidence type="ECO:0000313" key="2">
    <source>
        <dbReference type="EMBL" id="ELT98156.1"/>
    </source>
</evidence>
<keyword evidence="4" id="KW-1185">Reference proteome</keyword>
<feature type="region of interest" description="Disordered" evidence="1">
    <location>
        <begin position="114"/>
        <end position="152"/>
    </location>
</feature>
<dbReference type="EMBL" id="KB308219">
    <property type="protein sequence ID" value="ELT98156.1"/>
    <property type="molecule type" value="Genomic_DNA"/>
</dbReference>
<reference evidence="3" key="3">
    <citation type="submission" date="2015-06" db="UniProtKB">
        <authorList>
            <consortium name="EnsemblMetazoa"/>
        </authorList>
    </citation>
    <scope>IDENTIFICATION</scope>
</reference>
<dbReference type="HOGENOM" id="CLU_980869_0_0_1"/>
<dbReference type="EMBL" id="AMQN01010598">
    <property type="status" value="NOT_ANNOTATED_CDS"/>
    <property type="molecule type" value="Genomic_DNA"/>
</dbReference>
<evidence type="ECO:0000313" key="4">
    <source>
        <dbReference type="Proteomes" id="UP000014760"/>
    </source>
</evidence>
<dbReference type="AlphaFoldDB" id="R7U397"/>
<dbReference type="Proteomes" id="UP000014760">
    <property type="component" value="Unassembled WGS sequence"/>
</dbReference>
<protein>
    <submittedName>
        <fullName evidence="2 3">Uncharacterized protein</fullName>
    </submittedName>
</protein>
<sequence>MHQEVYVSQGQYGYTVGANFDREGASLFSLNNHHVNTVFPGFAASSSSSSSSSSPPTLAPGSSSNVASSGAVSSTSPSSSSSPSCLLGSAPSSRRGGHAAMNALMAALPPYRENPVDLSSARQQQQQQQQATGKHAPPLSSAYPAPHPKKARYGYADEQQPTTPAMYSHGGMYMVNNGMHHNGMPPLEHTFKTEPKGCASALSTNGNNNTLMSNNTDCHNGMTSTFKEEKGALEYSAVDPDKSLMAHHPTASEFCFDDLAVHFINVNSAVYFVNIYDVIFEQKF</sequence>
<reference evidence="4" key="1">
    <citation type="submission" date="2012-12" db="EMBL/GenBank/DDBJ databases">
        <authorList>
            <person name="Hellsten U."/>
            <person name="Grimwood J."/>
            <person name="Chapman J.A."/>
            <person name="Shapiro H."/>
            <person name="Aerts A."/>
            <person name="Otillar R.P."/>
            <person name="Terry A.Y."/>
            <person name="Boore J.L."/>
            <person name="Simakov O."/>
            <person name="Marletaz F."/>
            <person name="Cho S.-J."/>
            <person name="Edsinger-Gonzales E."/>
            <person name="Havlak P."/>
            <person name="Kuo D.-H."/>
            <person name="Larsson T."/>
            <person name="Lv J."/>
            <person name="Arendt D."/>
            <person name="Savage R."/>
            <person name="Osoegawa K."/>
            <person name="de Jong P."/>
            <person name="Lindberg D.R."/>
            <person name="Seaver E.C."/>
            <person name="Weisblat D.A."/>
            <person name="Putnam N.H."/>
            <person name="Grigoriev I.V."/>
            <person name="Rokhsar D.S."/>
        </authorList>
    </citation>
    <scope>NUCLEOTIDE SEQUENCE</scope>
    <source>
        <strain evidence="4">I ESC-2004</strain>
    </source>
</reference>
<proteinExistence type="predicted"/>
<name>R7U397_CAPTE</name>
<dbReference type="EnsemblMetazoa" id="CapteT208261">
    <property type="protein sequence ID" value="CapteP208261"/>
    <property type="gene ID" value="CapteG208261"/>
</dbReference>
<evidence type="ECO:0000313" key="3">
    <source>
        <dbReference type="EnsemblMetazoa" id="CapteP208261"/>
    </source>
</evidence>
<evidence type="ECO:0000256" key="1">
    <source>
        <dbReference type="SAM" id="MobiDB-lite"/>
    </source>
</evidence>
<organism evidence="2">
    <name type="scientific">Capitella teleta</name>
    <name type="common">Polychaete worm</name>
    <dbReference type="NCBI Taxonomy" id="283909"/>
    <lineage>
        <taxon>Eukaryota</taxon>
        <taxon>Metazoa</taxon>
        <taxon>Spiralia</taxon>
        <taxon>Lophotrochozoa</taxon>
        <taxon>Annelida</taxon>
        <taxon>Polychaeta</taxon>
        <taxon>Sedentaria</taxon>
        <taxon>Scolecida</taxon>
        <taxon>Capitellidae</taxon>
        <taxon>Capitella</taxon>
    </lineage>
</organism>
<feature type="region of interest" description="Disordered" evidence="1">
    <location>
        <begin position="43"/>
        <end position="96"/>
    </location>
</feature>
<accession>R7U397</accession>
<gene>
    <name evidence="2" type="ORF">CAPTEDRAFT_208261</name>
</gene>
<reference evidence="2 4" key="2">
    <citation type="journal article" date="2013" name="Nature">
        <title>Insights into bilaterian evolution from three spiralian genomes.</title>
        <authorList>
            <person name="Simakov O."/>
            <person name="Marletaz F."/>
            <person name="Cho S.J."/>
            <person name="Edsinger-Gonzales E."/>
            <person name="Havlak P."/>
            <person name="Hellsten U."/>
            <person name="Kuo D.H."/>
            <person name="Larsson T."/>
            <person name="Lv J."/>
            <person name="Arendt D."/>
            <person name="Savage R."/>
            <person name="Osoegawa K."/>
            <person name="de Jong P."/>
            <person name="Grimwood J."/>
            <person name="Chapman J.A."/>
            <person name="Shapiro H."/>
            <person name="Aerts A."/>
            <person name="Otillar R.P."/>
            <person name="Terry A.Y."/>
            <person name="Boore J.L."/>
            <person name="Grigoriev I.V."/>
            <person name="Lindberg D.R."/>
            <person name="Seaver E.C."/>
            <person name="Weisblat D.A."/>
            <person name="Putnam N.H."/>
            <person name="Rokhsar D.S."/>
        </authorList>
    </citation>
    <scope>NUCLEOTIDE SEQUENCE</scope>
    <source>
        <strain evidence="2 4">I ESC-2004</strain>
    </source>
</reference>